<reference evidence="1 2" key="1">
    <citation type="journal article" date="2023" name="G3 (Bethesda)">
        <title>A chromosome-length genome assembly and annotation of blackberry (Rubus argutus, cv. 'Hillquist').</title>
        <authorList>
            <person name="Bruna T."/>
            <person name="Aryal R."/>
            <person name="Dudchenko O."/>
            <person name="Sargent D.J."/>
            <person name="Mead D."/>
            <person name="Buti M."/>
            <person name="Cavallini A."/>
            <person name="Hytonen T."/>
            <person name="Andres J."/>
            <person name="Pham M."/>
            <person name="Weisz D."/>
            <person name="Mascagni F."/>
            <person name="Usai G."/>
            <person name="Natali L."/>
            <person name="Bassil N."/>
            <person name="Fernandez G.E."/>
            <person name="Lomsadze A."/>
            <person name="Armour M."/>
            <person name="Olukolu B."/>
            <person name="Poorten T."/>
            <person name="Britton C."/>
            <person name="Davik J."/>
            <person name="Ashrafi H."/>
            <person name="Aiden E.L."/>
            <person name="Borodovsky M."/>
            <person name="Worthington M."/>
        </authorList>
    </citation>
    <scope>NUCLEOTIDE SEQUENCE [LARGE SCALE GENOMIC DNA]</scope>
    <source>
        <strain evidence="1">PI 553951</strain>
    </source>
</reference>
<accession>A0AAW1W4X4</accession>
<dbReference type="InterPro" id="IPR012386">
    <property type="entry name" value="Cyclic-nucl_3Pdiesterase"/>
</dbReference>
<proteinExistence type="predicted"/>
<dbReference type="AlphaFoldDB" id="A0AAW1W4X4"/>
<organism evidence="1 2">
    <name type="scientific">Rubus argutus</name>
    <name type="common">Southern blackberry</name>
    <dbReference type="NCBI Taxonomy" id="59490"/>
    <lineage>
        <taxon>Eukaryota</taxon>
        <taxon>Viridiplantae</taxon>
        <taxon>Streptophyta</taxon>
        <taxon>Embryophyta</taxon>
        <taxon>Tracheophyta</taxon>
        <taxon>Spermatophyta</taxon>
        <taxon>Magnoliopsida</taxon>
        <taxon>eudicotyledons</taxon>
        <taxon>Gunneridae</taxon>
        <taxon>Pentapetalae</taxon>
        <taxon>rosids</taxon>
        <taxon>fabids</taxon>
        <taxon>Rosales</taxon>
        <taxon>Rosaceae</taxon>
        <taxon>Rosoideae</taxon>
        <taxon>Rosoideae incertae sedis</taxon>
        <taxon>Rubus</taxon>
    </lineage>
</organism>
<keyword evidence="2" id="KW-1185">Reference proteome</keyword>
<gene>
    <name evidence="1" type="ORF">M0R45_028527</name>
</gene>
<dbReference type="EMBL" id="JBEDUW010000006">
    <property type="protein sequence ID" value="KAK9919955.1"/>
    <property type="molecule type" value="Genomic_DNA"/>
</dbReference>
<evidence type="ECO:0008006" key="3">
    <source>
        <dbReference type="Google" id="ProtNLM"/>
    </source>
</evidence>
<dbReference type="GO" id="GO:0004113">
    <property type="term" value="F:2',3'-cyclic-nucleotide 3'-phosphodiesterase activity"/>
    <property type="evidence" value="ECO:0007669"/>
    <property type="project" value="TreeGrafter"/>
</dbReference>
<protein>
    <recommendedName>
        <fullName evidence="3">RNA ligase/cyclic nucleotide phosphodiesterase family protein</fullName>
    </recommendedName>
</protein>
<dbReference type="Pfam" id="PF07823">
    <property type="entry name" value="CPDase"/>
    <property type="match status" value="1"/>
</dbReference>
<dbReference type="GO" id="GO:0009187">
    <property type="term" value="P:cyclic nucleotide metabolic process"/>
    <property type="evidence" value="ECO:0007669"/>
    <property type="project" value="TreeGrafter"/>
</dbReference>
<dbReference type="SUPFAM" id="SSF55144">
    <property type="entry name" value="LigT-like"/>
    <property type="match status" value="1"/>
</dbReference>
<dbReference type="Proteomes" id="UP001457282">
    <property type="component" value="Unassembled WGS sequence"/>
</dbReference>
<evidence type="ECO:0000313" key="1">
    <source>
        <dbReference type="EMBL" id="KAK9919955.1"/>
    </source>
</evidence>
<dbReference type="InterPro" id="IPR009097">
    <property type="entry name" value="Cyclic_Pdiesterase"/>
</dbReference>
<comment type="caution">
    <text evidence="1">The sequence shown here is derived from an EMBL/GenBank/DDBJ whole genome shotgun (WGS) entry which is preliminary data.</text>
</comment>
<name>A0AAW1W4X4_RUBAR</name>
<sequence>MANQNEPSTATSDGIGDLKLHRWAVWAIPPDSICKRVKTVMEALRKEFGGPEIQPHITVAGSILFSRADAIEKFYNACGEISPYVCQVDQLETSKFYFQCVSLVFKTSDELSEEIGLLAGRMHCNSANMPHLSLFYGDLTDEEKKRAVEIVKSVDEGLCTVSFTITRVQLYKVNFEDRTQKSWEKVYECNLRPH</sequence>
<dbReference type="PANTHER" id="PTHR28141">
    <property type="entry name" value="2',3'-CYCLIC-NUCLEOTIDE 3'-PHOSPHODIESTERASE"/>
    <property type="match status" value="1"/>
</dbReference>
<evidence type="ECO:0000313" key="2">
    <source>
        <dbReference type="Proteomes" id="UP001457282"/>
    </source>
</evidence>
<dbReference type="PANTHER" id="PTHR28141:SF1">
    <property type="entry name" value="2',3'-CYCLIC-NUCLEOTIDE 3'-PHOSPHODIESTERASE"/>
    <property type="match status" value="1"/>
</dbReference>
<dbReference type="Gene3D" id="3.90.1140.10">
    <property type="entry name" value="Cyclic phosphodiesterase"/>
    <property type="match status" value="1"/>
</dbReference>